<protein>
    <submittedName>
        <fullName evidence="2">Uncharacterized protein</fullName>
    </submittedName>
</protein>
<dbReference type="Proteomes" id="UP000314294">
    <property type="component" value="Unassembled WGS sequence"/>
</dbReference>
<evidence type="ECO:0000313" key="2">
    <source>
        <dbReference type="EMBL" id="TNN33625.1"/>
    </source>
</evidence>
<feature type="region of interest" description="Disordered" evidence="1">
    <location>
        <begin position="149"/>
        <end position="177"/>
    </location>
</feature>
<reference evidence="2 3" key="1">
    <citation type="submission" date="2019-03" db="EMBL/GenBank/DDBJ databases">
        <title>First draft genome of Liparis tanakae, snailfish: a comprehensive survey of snailfish specific genes.</title>
        <authorList>
            <person name="Kim W."/>
            <person name="Song I."/>
            <person name="Jeong J.-H."/>
            <person name="Kim D."/>
            <person name="Kim S."/>
            <person name="Ryu S."/>
            <person name="Song J.Y."/>
            <person name="Lee S.K."/>
        </authorList>
    </citation>
    <scope>NUCLEOTIDE SEQUENCE [LARGE SCALE GENOMIC DNA]</scope>
    <source>
        <tissue evidence="2">Muscle</tissue>
    </source>
</reference>
<proteinExistence type="predicted"/>
<organism evidence="2 3">
    <name type="scientific">Liparis tanakae</name>
    <name type="common">Tanaka's snailfish</name>
    <dbReference type="NCBI Taxonomy" id="230148"/>
    <lineage>
        <taxon>Eukaryota</taxon>
        <taxon>Metazoa</taxon>
        <taxon>Chordata</taxon>
        <taxon>Craniata</taxon>
        <taxon>Vertebrata</taxon>
        <taxon>Euteleostomi</taxon>
        <taxon>Actinopterygii</taxon>
        <taxon>Neopterygii</taxon>
        <taxon>Teleostei</taxon>
        <taxon>Neoteleostei</taxon>
        <taxon>Acanthomorphata</taxon>
        <taxon>Eupercaria</taxon>
        <taxon>Perciformes</taxon>
        <taxon>Cottioidei</taxon>
        <taxon>Cottales</taxon>
        <taxon>Liparidae</taxon>
        <taxon>Liparis</taxon>
    </lineage>
</organism>
<dbReference type="EMBL" id="SRLO01002179">
    <property type="protein sequence ID" value="TNN33625.1"/>
    <property type="molecule type" value="Genomic_DNA"/>
</dbReference>
<name>A0A4Z2EXN3_9TELE</name>
<gene>
    <name evidence="2" type="ORF">EYF80_056215</name>
</gene>
<comment type="caution">
    <text evidence="2">The sequence shown here is derived from an EMBL/GenBank/DDBJ whole genome shotgun (WGS) entry which is preliminary data.</text>
</comment>
<feature type="region of interest" description="Disordered" evidence="1">
    <location>
        <begin position="1"/>
        <end position="27"/>
    </location>
</feature>
<evidence type="ECO:0000256" key="1">
    <source>
        <dbReference type="SAM" id="MobiDB-lite"/>
    </source>
</evidence>
<dbReference type="AlphaFoldDB" id="A0A4Z2EXN3"/>
<accession>A0A4Z2EXN3</accession>
<evidence type="ECO:0000313" key="3">
    <source>
        <dbReference type="Proteomes" id="UP000314294"/>
    </source>
</evidence>
<keyword evidence="3" id="KW-1185">Reference proteome</keyword>
<sequence length="177" mass="19557">MSAAQLGPLETPWDPLGPPGPPWTHMSTLSQFNGAKSQTTSDPHGYDKRRRACGHHWVPFRWVLQVGPLQVGPLQVGPLQVGPSGRTSCRHTPPEQNMHRRRFIINICAAADQISLIVVEVEQLQQSASLWRLRFCVWGLLMSTRVHTGPRGSTRVHAGPHGSTRVHAGPRGSTRVH</sequence>